<sequence>MNLFEIRFQTSELIPPPYAHAIEILAQNDPKGGFSYIFEISYLDRESLTEDEILEEGFSLNDDLQLKGTLPLAWKSAFDALLEKTKKTYPTEIEDKEDFWEILTVDEPFYPKNTREWKIFLEEMRQAITEQNKLELPLNFQIKRIDQELTEDYLVEGKFEERVFQITKKDGKTKELEWIKLNNFLKDIFSGEFVYEKTSTKMPKRTGLFLNLGDEIWYEVGKSLLTQPSKITKWLAY</sequence>
<accession>A0ABV7YWJ5</accession>
<evidence type="ECO:0000313" key="2">
    <source>
        <dbReference type="Proteomes" id="UP001595616"/>
    </source>
</evidence>
<name>A0ABV7YWJ5_9BACT</name>
<comment type="caution">
    <text evidence="1">The sequence shown here is derived from an EMBL/GenBank/DDBJ whole genome shotgun (WGS) entry which is preliminary data.</text>
</comment>
<proteinExistence type="predicted"/>
<keyword evidence="2" id="KW-1185">Reference proteome</keyword>
<evidence type="ECO:0000313" key="1">
    <source>
        <dbReference type="EMBL" id="MFC3810608.1"/>
    </source>
</evidence>
<dbReference type="RefSeq" id="WP_379836865.1">
    <property type="nucleotide sequence ID" value="NZ_JBHRYQ010000001.1"/>
</dbReference>
<dbReference type="EMBL" id="JBHRYQ010000001">
    <property type="protein sequence ID" value="MFC3810608.1"/>
    <property type="molecule type" value="Genomic_DNA"/>
</dbReference>
<dbReference type="Proteomes" id="UP001595616">
    <property type="component" value="Unassembled WGS sequence"/>
</dbReference>
<protein>
    <submittedName>
        <fullName evidence="1">Uncharacterized protein</fullName>
    </submittedName>
</protein>
<organism evidence="1 2">
    <name type="scientific">Lacihabitans lacunae</name>
    <dbReference type="NCBI Taxonomy" id="1028214"/>
    <lineage>
        <taxon>Bacteria</taxon>
        <taxon>Pseudomonadati</taxon>
        <taxon>Bacteroidota</taxon>
        <taxon>Cytophagia</taxon>
        <taxon>Cytophagales</taxon>
        <taxon>Leadbetterellaceae</taxon>
        <taxon>Lacihabitans</taxon>
    </lineage>
</organism>
<gene>
    <name evidence="1" type="ORF">ACFOOI_08085</name>
</gene>
<reference evidence="2" key="1">
    <citation type="journal article" date="2019" name="Int. J. Syst. Evol. Microbiol.">
        <title>The Global Catalogue of Microorganisms (GCM) 10K type strain sequencing project: providing services to taxonomists for standard genome sequencing and annotation.</title>
        <authorList>
            <consortium name="The Broad Institute Genomics Platform"/>
            <consortium name="The Broad Institute Genome Sequencing Center for Infectious Disease"/>
            <person name="Wu L."/>
            <person name="Ma J."/>
        </authorList>
    </citation>
    <scope>NUCLEOTIDE SEQUENCE [LARGE SCALE GENOMIC DNA]</scope>
    <source>
        <strain evidence="2">CECT 7956</strain>
    </source>
</reference>